<evidence type="ECO:0000256" key="2">
    <source>
        <dbReference type="SAM" id="Phobius"/>
    </source>
</evidence>
<reference evidence="3 4" key="1">
    <citation type="submission" date="2019-04" db="EMBL/GenBank/DDBJ databases">
        <authorList>
            <consortium name="DOE Joint Genome Institute"/>
            <person name="Mondo S."/>
            <person name="Kjaerbolling I."/>
            <person name="Vesth T."/>
            <person name="Frisvad J.C."/>
            <person name="Nybo J.L."/>
            <person name="Theobald S."/>
            <person name="Kildgaard S."/>
            <person name="Isbrandt T."/>
            <person name="Kuo A."/>
            <person name="Sato A."/>
            <person name="Lyhne E.K."/>
            <person name="Kogle M.E."/>
            <person name="Wiebenga A."/>
            <person name="Kun R.S."/>
            <person name="Lubbers R.J."/>
            <person name="Makela M.R."/>
            <person name="Barry K."/>
            <person name="Chovatia M."/>
            <person name="Clum A."/>
            <person name="Daum C."/>
            <person name="Haridas S."/>
            <person name="He G."/>
            <person name="LaButti K."/>
            <person name="Lipzen A."/>
            <person name="Riley R."/>
            <person name="Salamov A."/>
            <person name="Simmons B.A."/>
            <person name="Magnuson J.K."/>
            <person name="Henrissat B."/>
            <person name="Mortensen U.H."/>
            <person name="Larsen T.O."/>
            <person name="Devries R.P."/>
            <person name="Grigoriev I.V."/>
            <person name="Machida M."/>
            <person name="Baker S.E."/>
            <person name="Andersen M.R."/>
            <person name="Cantor M.N."/>
            <person name="Hua S.X."/>
        </authorList>
    </citation>
    <scope>NUCLEOTIDE SEQUENCE [LARGE SCALE GENOMIC DNA]</scope>
    <source>
        <strain evidence="3 4">CBS 117616</strain>
    </source>
</reference>
<feature type="compositionally biased region" description="Gly residues" evidence="1">
    <location>
        <begin position="122"/>
        <end position="141"/>
    </location>
</feature>
<protein>
    <recommendedName>
        <fullName evidence="5">SH3 domain-containing protein</fullName>
    </recommendedName>
</protein>
<feature type="transmembrane region" description="Helical" evidence="2">
    <location>
        <begin position="312"/>
        <end position="334"/>
    </location>
</feature>
<keyword evidence="4" id="KW-1185">Reference proteome</keyword>
<feature type="compositionally biased region" description="Polar residues" evidence="1">
    <location>
        <begin position="259"/>
        <end position="273"/>
    </location>
</feature>
<accession>A0ABQ6X2H0</accession>
<gene>
    <name evidence="3" type="ORF">BDV36DRAFT_290202</name>
</gene>
<keyword evidence="2" id="KW-0472">Membrane</keyword>
<proteinExistence type="predicted"/>
<feature type="compositionally biased region" description="Polar residues" evidence="1">
    <location>
        <begin position="235"/>
        <end position="246"/>
    </location>
</feature>
<dbReference type="Proteomes" id="UP000325395">
    <property type="component" value="Unassembled WGS sequence"/>
</dbReference>
<keyword evidence="2" id="KW-0812">Transmembrane</keyword>
<feature type="compositionally biased region" description="Low complexity" evidence="1">
    <location>
        <begin position="274"/>
        <end position="306"/>
    </location>
</feature>
<feature type="compositionally biased region" description="Gly residues" evidence="1">
    <location>
        <begin position="197"/>
        <end position="218"/>
    </location>
</feature>
<organism evidence="3 4">
    <name type="scientific">Aspergillus pseudocaelatus</name>
    <dbReference type="NCBI Taxonomy" id="1825620"/>
    <lineage>
        <taxon>Eukaryota</taxon>
        <taxon>Fungi</taxon>
        <taxon>Dikarya</taxon>
        <taxon>Ascomycota</taxon>
        <taxon>Pezizomycotina</taxon>
        <taxon>Eurotiomycetes</taxon>
        <taxon>Eurotiomycetidae</taxon>
        <taxon>Eurotiales</taxon>
        <taxon>Aspergillaceae</taxon>
        <taxon>Aspergillus</taxon>
        <taxon>Aspergillus subgen. Circumdati</taxon>
    </lineage>
</organism>
<keyword evidence="2" id="KW-1133">Transmembrane helix</keyword>
<sequence>MQSYDVFPPSEQPSDISRACLADTECERSLLGNRRDPKRLDTAGENANRFDQWGPGITQRQSNAGLYSPNQRPSWDGGAQSSTLDDGLYHPGRKTLGGQETKNSAAEYGLPSSGYQGTDGWSQGGGVWQPGGGVGGTGGQWSQGTTPGNTVPNAGQASIEGTSPQSSTTTSSLQATQTASKTQPTQTATPSASLGYKGQGTSGNGKGGQSAPGSGGLSQAGVAAPDDGLYHPEHSSTNGQGAQQWTPGGELNHPGEWGSGSTTKPTSTYSRPESTATHLSPPLSSSSITSSPTATNNPSDSTTTNTHDATKLAVPVSLGAVTAVMAGFILWWLYRRYQATKAARKRNNTLEEGDYTKGTGPSFFKRSFATLCGYSLFKFARKPPRVIAPSFLRIRKRSGNQCEDHLDANDTPSLDETSIHDIEKLQPPEYATSTEMVTPDYHRGGDISMPYTTQKAETCIRPRTATPTSLPGVPEEPEGSEESSHPITPLDSQGAVYSVELSFKPVRVKQIELKQGQTAILSKEYGDGWALCYLPESKAEGLAPRACLSAWPIKRPVSRSSNPMLHSQYNVSQFSFSSQSTNLGLDGGQTSPR</sequence>
<name>A0ABQ6X2H0_9EURO</name>
<evidence type="ECO:0000313" key="4">
    <source>
        <dbReference type="Proteomes" id="UP000325395"/>
    </source>
</evidence>
<feature type="region of interest" description="Disordered" evidence="1">
    <location>
        <begin position="463"/>
        <end position="491"/>
    </location>
</feature>
<feature type="compositionally biased region" description="Basic and acidic residues" evidence="1">
    <location>
        <begin position="32"/>
        <end position="42"/>
    </location>
</feature>
<evidence type="ECO:0000313" key="3">
    <source>
        <dbReference type="EMBL" id="KAE8423519.1"/>
    </source>
</evidence>
<feature type="compositionally biased region" description="Polar residues" evidence="1">
    <location>
        <begin position="58"/>
        <end position="84"/>
    </location>
</feature>
<dbReference type="EMBL" id="ML735688">
    <property type="protein sequence ID" value="KAE8423519.1"/>
    <property type="molecule type" value="Genomic_DNA"/>
</dbReference>
<evidence type="ECO:0000256" key="1">
    <source>
        <dbReference type="SAM" id="MobiDB-lite"/>
    </source>
</evidence>
<evidence type="ECO:0008006" key="5">
    <source>
        <dbReference type="Google" id="ProtNLM"/>
    </source>
</evidence>
<feature type="compositionally biased region" description="Polar residues" evidence="1">
    <location>
        <begin position="149"/>
        <end position="161"/>
    </location>
</feature>
<feature type="region of interest" description="Disordered" evidence="1">
    <location>
        <begin position="32"/>
        <end position="306"/>
    </location>
</feature>
<feature type="compositionally biased region" description="Low complexity" evidence="1">
    <location>
        <begin position="162"/>
        <end position="183"/>
    </location>
</feature>